<evidence type="ECO:0000313" key="3">
    <source>
        <dbReference type="Proteomes" id="UP000581135"/>
    </source>
</evidence>
<dbReference type="Gene3D" id="1.20.1050.10">
    <property type="match status" value="1"/>
</dbReference>
<gene>
    <name evidence="2" type="ORF">FHR98_002406</name>
</gene>
<dbReference type="EMBL" id="JACHXA010000006">
    <property type="protein sequence ID" value="MBB3066103.1"/>
    <property type="molecule type" value="Genomic_DNA"/>
</dbReference>
<organism evidence="2 3">
    <name type="scientific">Limibacillus halophilus</name>
    <dbReference type="NCBI Taxonomy" id="1579333"/>
    <lineage>
        <taxon>Bacteria</taxon>
        <taxon>Pseudomonadati</taxon>
        <taxon>Pseudomonadota</taxon>
        <taxon>Alphaproteobacteria</taxon>
        <taxon>Rhodospirillales</taxon>
        <taxon>Rhodovibrionaceae</taxon>
        <taxon>Limibacillus</taxon>
    </lineage>
</organism>
<dbReference type="PANTHER" id="PTHR42673">
    <property type="entry name" value="MALEYLACETOACETATE ISOMERASE"/>
    <property type="match status" value="1"/>
</dbReference>
<feature type="domain" description="GST N-terminal" evidence="1">
    <location>
        <begin position="4"/>
        <end position="84"/>
    </location>
</feature>
<dbReference type="RefSeq" id="WP_183416916.1">
    <property type="nucleotide sequence ID" value="NZ_JACHXA010000006.1"/>
</dbReference>
<dbReference type="PROSITE" id="PS50404">
    <property type="entry name" value="GST_NTER"/>
    <property type="match status" value="1"/>
</dbReference>
<evidence type="ECO:0000259" key="1">
    <source>
        <dbReference type="PROSITE" id="PS50404"/>
    </source>
</evidence>
<dbReference type="GO" id="GO:0006749">
    <property type="term" value="P:glutathione metabolic process"/>
    <property type="evidence" value="ECO:0007669"/>
    <property type="project" value="TreeGrafter"/>
</dbReference>
<dbReference type="Pfam" id="PF13410">
    <property type="entry name" value="GST_C_2"/>
    <property type="match status" value="1"/>
</dbReference>
<dbReference type="Gene3D" id="3.40.30.10">
    <property type="entry name" value="Glutaredoxin"/>
    <property type="match status" value="1"/>
</dbReference>
<comment type="caution">
    <text evidence="2">The sequence shown here is derived from an EMBL/GenBank/DDBJ whole genome shotgun (WGS) entry which is preliminary data.</text>
</comment>
<evidence type="ECO:0000313" key="2">
    <source>
        <dbReference type="EMBL" id="MBB3066103.1"/>
    </source>
</evidence>
<accession>A0A839SYV1</accession>
<protein>
    <submittedName>
        <fullName evidence="2">Glutathione S-transferase</fullName>
        <ecNumber evidence="2">2.5.1.18</ecNumber>
    </submittedName>
</protein>
<dbReference type="GO" id="GO:0016034">
    <property type="term" value="F:maleylacetoacetate isomerase activity"/>
    <property type="evidence" value="ECO:0007669"/>
    <property type="project" value="TreeGrafter"/>
</dbReference>
<dbReference type="FunFam" id="3.40.30.10:FF:000206">
    <property type="entry name" value="Probable glutathione S-transferase"/>
    <property type="match status" value="1"/>
</dbReference>
<dbReference type="InterPro" id="IPR004045">
    <property type="entry name" value="Glutathione_S-Trfase_N"/>
</dbReference>
<dbReference type="InterPro" id="IPR040079">
    <property type="entry name" value="Glutathione_S-Trfase"/>
</dbReference>
<reference evidence="2 3" key="1">
    <citation type="submission" date="2020-08" db="EMBL/GenBank/DDBJ databases">
        <title>Genomic Encyclopedia of Type Strains, Phase III (KMG-III): the genomes of soil and plant-associated and newly described type strains.</title>
        <authorList>
            <person name="Whitman W."/>
        </authorList>
    </citation>
    <scope>NUCLEOTIDE SEQUENCE [LARGE SCALE GENOMIC DNA]</scope>
    <source>
        <strain evidence="2 3">CECT 8803</strain>
    </source>
</reference>
<dbReference type="SFLD" id="SFLDG00358">
    <property type="entry name" value="Main_(cytGST)"/>
    <property type="match status" value="1"/>
</dbReference>
<dbReference type="SUPFAM" id="SSF52833">
    <property type="entry name" value="Thioredoxin-like"/>
    <property type="match status" value="1"/>
</dbReference>
<dbReference type="GO" id="GO:0004364">
    <property type="term" value="F:glutathione transferase activity"/>
    <property type="evidence" value="ECO:0007669"/>
    <property type="project" value="UniProtKB-EC"/>
</dbReference>
<dbReference type="Proteomes" id="UP000581135">
    <property type="component" value="Unassembled WGS sequence"/>
</dbReference>
<dbReference type="SUPFAM" id="SSF47616">
    <property type="entry name" value="GST C-terminal domain-like"/>
    <property type="match status" value="1"/>
</dbReference>
<proteinExistence type="predicted"/>
<keyword evidence="2" id="KW-0808">Transferase</keyword>
<dbReference type="CDD" id="cd03194">
    <property type="entry name" value="GST_C_3"/>
    <property type="match status" value="1"/>
</dbReference>
<dbReference type="SFLD" id="SFLDS00019">
    <property type="entry name" value="Glutathione_Transferase_(cytos"/>
    <property type="match status" value="1"/>
</dbReference>
<keyword evidence="3" id="KW-1185">Reference proteome</keyword>
<name>A0A839SYV1_9PROT</name>
<dbReference type="GO" id="GO:0006559">
    <property type="term" value="P:L-phenylalanine catabolic process"/>
    <property type="evidence" value="ECO:0007669"/>
    <property type="project" value="TreeGrafter"/>
</dbReference>
<dbReference type="PANTHER" id="PTHR42673:SF4">
    <property type="entry name" value="MALEYLACETOACETATE ISOMERASE"/>
    <property type="match status" value="1"/>
</dbReference>
<dbReference type="CDD" id="cd03043">
    <property type="entry name" value="GST_N_1"/>
    <property type="match status" value="1"/>
</dbReference>
<dbReference type="InterPro" id="IPR036282">
    <property type="entry name" value="Glutathione-S-Trfase_C_sf"/>
</dbReference>
<dbReference type="InterPro" id="IPR036249">
    <property type="entry name" value="Thioredoxin-like_sf"/>
</dbReference>
<dbReference type="AlphaFoldDB" id="A0A839SYV1"/>
<sequence>MANWCLIIGNRNYSSWSLRAWLALEATGVDFEEVVIPLDRPDTAEKLRQWSPSLRVPVLQHGDLTIWDSLAISEYLADTFPAAKLWPQDAEARAIARCLAAEMHSGFADLREELPMDMRARRERPAMRAATKRDIARIVELWEGARAQYASRGPFLMGEFSIADAFHAPLVSRFLTYDIDLPKASEAYCDTITDYPPFAEWYRLAKQEKWVIAEP</sequence>
<dbReference type="EC" id="2.5.1.18" evidence="2"/>
<dbReference type="Pfam" id="PF13409">
    <property type="entry name" value="GST_N_2"/>
    <property type="match status" value="1"/>
</dbReference>